<dbReference type="EMBL" id="LYOS01000003">
    <property type="protein sequence ID" value="OFV67689.1"/>
    <property type="molecule type" value="Genomic_DNA"/>
</dbReference>
<evidence type="ECO:0000256" key="4">
    <source>
        <dbReference type="ARBA" id="ARBA00022741"/>
    </source>
</evidence>
<dbReference type="PANTHER" id="PTHR43334:SF1">
    <property type="entry name" value="3-HYDROXYPROPIONATE--COA LIGASE [ADP-FORMING]"/>
    <property type="match status" value="1"/>
</dbReference>
<dbReference type="GO" id="GO:0005524">
    <property type="term" value="F:ATP binding"/>
    <property type="evidence" value="ECO:0007669"/>
    <property type="project" value="UniProtKB-KW"/>
</dbReference>
<evidence type="ECO:0000259" key="6">
    <source>
        <dbReference type="SMART" id="SM00881"/>
    </source>
</evidence>
<evidence type="ECO:0000313" key="7">
    <source>
        <dbReference type="EMBL" id="OFV67689.1"/>
    </source>
</evidence>
<dbReference type="InterPro" id="IPR051538">
    <property type="entry name" value="Acyl-CoA_Synth/Transferase"/>
</dbReference>
<dbReference type="EC" id="6.2.1.13" evidence="2"/>
<dbReference type="STRING" id="1838285.SCAL_001064"/>
<dbReference type="InterPro" id="IPR003781">
    <property type="entry name" value="CoA-bd"/>
</dbReference>
<keyword evidence="3" id="KW-0436">Ligase</keyword>
<evidence type="ECO:0000256" key="2">
    <source>
        <dbReference type="ARBA" id="ARBA00012957"/>
    </source>
</evidence>
<accession>A0A1F2P8M2</accession>
<feature type="domain" description="CoA-binding" evidence="6">
    <location>
        <begin position="9"/>
        <end position="103"/>
    </location>
</feature>
<keyword evidence="8" id="KW-1185">Reference proteome</keyword>
<dbReference type="Pfam" id="PF13607">
    <property type="entry name" value="Succ_CoA_lig"/>
    <property type="match status" value="1"/>
</dbReference>
<dbReference type="PANTHER" id="PTHR43334">
    <property type="entry name" value="ACETATE--COA LIGASE [ADP-FORMING]"/>
    <property type="match status" value="1"/>
</dbReference>
<dbReference type="Gene3D" id="3.40.50.720">
    <property type="entry name" value="NAD(P)-binding Rossmann-like Domain"/>
    <property type="match status" value="1"/>
</dbReference>
<evidence type="ECO:0000313" key="8">
    <source>
        <dbReference type="Proteomes" id="UP000186940"/>
    </source>
</evidence>
<dbReference type="SUPFAM" id="SSF52210">
    <property type="entry name" value="Succinyl-CoA synthetase domains"/>
    <property type="match status" value="2"/>
</dbReference>
<evidence type="ECO:0000256" key="1">
    <source>
        <dbReference type="ARBA" id="ARBA00001619"/>
    </source>
</evidence>
<comment type="caution">
    <text evidence="7">The sequence shown here is derived from an EMBL/GenBank/DDBJ whole genome shotgun (WGS) entry which is preliminary data.</text>
</comment>
<evidence type="ECO:0000256" key="3">
    <source>
        <dbReference type="ARBA" id="ARBA00022598"/>
    </source>
</evidence>
<name>A0A1F2P8M2_9EURY</name>
<comment type="catalytic activity">
    <reaction evidence="1">
        <text>acetate + ATP + CoA = acetyl-CoA + ADP + phosphate</text>
        <dbReference type="Rhea" id="RHEA:15081"/>
        <dbReference type="ChEBI" id="CHEBI:30089"/>
        <dbReference type="ChEBI" id="CHEBI:30616"/>
        <dbReference type="ChEBI" id="CHEBI:43474"/>
        <dbReference type="ChEBI" id="CHEBI:57287"/>
        <dbReference type="ChEBI" id="CHEBI:57288"/>
        <dbReference type="ChEBI" id="CHEBI:456216"/>
        <dbReference type="EC" id="6.2.1.13"/>
    </reaction>
</comment>
<sequence>MMNCEINGMFDPESLVVIGASSKRDYYFLRCHENFKGKLYAVNRNEEAGREVIPGVKFYRSVLDIPEKIDFAIIEVPGEEIPAIIRKCGKRGVKFATVFASGYSELGTEAGKHAEEELIEAANAAGIKIIGPNCMGIYYPAKGMSFRFDLSTESGEVSFVSQSGGHALNFSLLGSIHGIKFDKVISYGNGAMIDSTDLIEYLMHDPSTGIIAAYIEGVKDGRRFLSVLKEAAQIKPVIIWKGGVTDAGASAVTSHSGSLAGDARIWDAALKQAGVIRVDDMDELIDVTSTLTTSPLPENRRVGIISISGGQCVVLADLASRYGFRIPPLGDVTREKLSKLMPNVGTSIKNPIDGAASWANLGTVKETIRLVMEDEGIDSVLIEISIHYMLHIFYHNEEDRMSRLYEILCELKNQSRKPFFVILSPSNYWHERRLLEEKLIESGVPVFPGFKRALKTLKNLLHYKERGGRSLYE</sequence>
<dbReference type="AlphaFoldDB" id="A0A1F2P8M2"/>
<dbReference type="SMART" id="SM00881">
    <property type="entry name" value="CoA_binding"/>
    <property type="match status" value="1"/>
</dbReference>
<dbReference type="GO" id="GO:0043758">
    <property type="term" value="F:acetate-CoA ligase (ADP-forming) activity"/>
    <property type="evidence" value="ECO:0007669"/>
    <property type="project" value="UniProtKB-EC"/>
</dbReference>
<keyword evidence="5" id="KW-0067">ATP-binding</keyword>
<gene>
    <name evidence="7" type="ORF">SCAL_001064</name>
</gene>
<dbReference type="InterPro" id="IPR036291">
    <property type="entry name" value="NAD(P)-bd_dom_sf"/>
</dbReference>
<protein>
    <recommendedName>
        <fullName evidence="2">acetate--CoA ligase (ADP-forming)</fullName>
        <ecNumber evidence="2">6.2.1.13</ecNumber>
    </recommendedName>
</protein>
<dbReference type="InterPro" id="IPR016102">
    <property type="entry name" value="Succinyl-CoA_synth-like"/>
</dbReference>
<dbReference type="Gene3D" id="3.40.50.261">
    <property type="entry name" value="Succinyl-CoA synthetase domains"/>
    <property type="match status" value="2"/>
</dbReference>
<keyword evidence="4" id="KW-0547">Nucleotide-binding</keyword>
<dbReference type="InterPro" id="IPR032875">
    <property type="entry name" value="Succ_CoA_lig_flav_dom"/>
</dbReference>
<reference evidence="7" key="1">
    <citation type="submission" date="2016-05" db="EMBL/GenBank/DDBJ databases">
        <title>Microbial consortia oxidize butane by reversing methanogenesis.</title>
        <authorList>
            <person name="Laso-Perez R."/>
            <person name="Richter M."/>
            <person name="Wegener G."/>
            <person name="Musat F."/>
        </authorList>
    </citation>
    <scope>NUCLEOTIDE SEQUENCE [LARGE SCALE GENOMIC DNA]</scope>
    <source>
        <strain evidence="7">BOX2</strain>
    </source>
</reference>
<evidence type="ECO:0000256" key="5">
    <source>
        <dbReference type="ARBA" id="ARBA00022840"/>
    </source>
</evidence>
<dbReference type="SUPFAM" id="SSF51735">
    <property type="entry name" value="NAD(P)-binding Rossmann-fold domains"/>
    <property type="match status" value="1"/>
</dbReference>
<dbReference type="Pfam" id="PF13380">
    <property type="entry name" value="CoA_binding_2"/>
    <property type="match status" value="1"/>
</dbReference>
<dbReference type="Proteomes" id="UP000186940">
    <property type="component" value="Unassembled WGS sequence"/>
</dbReference>
<proteinExistence type="predicted"/>
<organism evidence="7 8">
    <name type="scientific">Candidatus Syntropharchaeum caldarium</name>
    <dbReference type="NCBI Taxonomy" id="1838285"/>
    <lineage>
        <taxon>Archaea</taxon>
        <taxon>Methanobacteriati</taxon>
        <taxon>Methanobacteriota</taxon>
        <taxon>Stenosarchaea group</taxon>
        <taxon>Methanomicrobia</taxon>
        <taxon>Methanosarcinales</taxon>
        <taxon>ANME-2 cluster</taxon>
        <taxon>Candidatus Syntropharchaeum</taxon>
    </lineage>
</organism>